<protein>
    <submittedName>
        <fullName evidence="3">Putative tricarboxylic transport membrane protein</fullName>
    </submittedName>
</protein>
<dbReference type="Proteomes" id="UP000198889">
    <property type="component" value="Unassembled WGS sequence"/>
</dbReference>
<sequence length="323" mass="33597">MNATFTKFALAGLVSALLAGGAVALPQKTECLAGAKPGGGFDVTCRLAANSLLAAKLIEQPMVVTYMEGGVGAIAYNHVVGKRAADPSLIVAASTGSALLLAQGKFGSHDENAVRWIGALGADYGVIVVGADSPYKTLKELSDAYGANPTSFPIGGGGAVGSQDWMKAALIAKGAGQDPKKMRYVALEGGGAVLTSLEGGHIKIGAGDASEMVKHHLAGKVRILAVMSPERLTGDLADIPTTREQGYDFDWVIWRGYYTGAKVSDADYAAWTGTFEKLVQTPEFKAELAARGLFPYTLIGPAFDAKVKSDVLRFKTLAKEAGL</sequence>
<dbReference type="CDD" id="cd07012">
    <property type="entry name" value="PBP2_Bug_TTT"/>
    <property type="match status" value="1"/>
</dbReference>
<keyword evidence="2" id="KW-0732">Signal</keyword>
<dbReference type="AlphaFoldDB" id="A0A1G4SXQ6"/>
<name>A0A1G4SXQ6_9HYPH</name>
<organism evidence="3 4">
    <name type="scientific">Ancylobacter rudongensis</name>
    <dbReference type="NCBI Taxonomy" id="177413"/>
    <lineage>
        <taxon>Bacteria</taxon>
        <taxon>Pseudomonadati</taxon>
        <taxon>Pseudomonadota</taxon>
        <taxon>Alphaproteobacteria</taxon>
        <taxon>Hyphomicrobiales</taxon>
        <taxon>Xanthobacteraceae</taxon>
        <taxon>Ancylobacter</taxon>
    </lineage>
</organism>
<dbReference type="InterPro" id="IPR042100">
    <property type="entry name" value="Bug_dom1"/>
</dbReference>
<gene>
    <name evidence="3" type="ORF">SAMN05660859_2601</name>
</gene>
<dbReference type="PANTHER" id="PTHR42928">
    <property type="entry name" value="TRICARBOXYLATE-BINDING PROTEIN"/>
    <property type="match status" value="1"/>
</dbReference>
<dbReference type="PANTHER" id="PTHR42928:SF3">
    <property type="entry name" value="UPF0065 PROTEIN YFLP"/>
    <property type="match status" value="1"/>
</dbReference>
<dbReference type="RefSeq" id="WP_091440175.1">
    <property type="nucleotide sequence ID" value="NZ_FMTP01000003.1"/>
</dbReference>
<accession>A0A1G4SXQ6</accession>
<comment type="similarity">
    <text evidence="1">Belongs to the UPF0065 (bug) family.</text>
</comment>
<dbReference type="Gene3D" id="3.40.190.10">
    <property type="entry name" value="Periplasmic binding protein-like II"/>
    <property type="match status" value="1"/>
</dbReference>
<evidence type="ECO:0000313" key="4">
    <source>
        <dbReference type="Proteomes" id="UP000198889"/>
    </source>
</evidence>
<dbReference type="InterPro" id="IPR005064">
    <property type="entry name" value="BUG"/>
</dbReference>
<keyword evidence="4" id="KW-1185">Reference proteome</keyword>
<evidence type="ECO:0000256" key="1">
    <source>
        <dbReference type="ARBA" id="ARBA00006987"/>
    </source>
</evidence>
<dbReference type="Gene3D" id="3.40.190.150">
    <property type="entry name" value="Bordetella uptake gene, domain 1"/>
    <property type="match status" value="1"/>
</dbReference>
<dbReference type="EMBL" id="FMTP01000003">
    <property type="protein sequence ID" value="SCW73717.1"/>
    <property type="molecule type" value="Genomic_DNA"/>
</dbReference>
<evidence type="ECO:0000313" key="3">
    <source>
        <dbReference type="EMBL" id="SCW73717.1"/>
    </source>
</evidence>
<dbReference type="STRING" id="177413.SAMN05660859_2601"/>
<reference evidence="4" key="1">
    <citation type="submission" date="2016-10" db="EMBL/GenBank/DDBJ databases">
        <authorList>
            <person name="Varghese N."/>
            <person name="Submissions S."/>
        </authorList>
    </citation>
    <scope>NUCLEOTIDE SEQUENCE [LARGE SCALE GENOMIC DNA]</scope>
    <source>
        <strain evidence="4">CGMCC 1.1761</strain>
    </source>
</reference>
<evidence type="ECO:0000256" key="2">
    <source>
        <dbReference type="SAM" id="SignalP"/>
    </source>
</evidence>
<dbReference type="Pfam" id="PF03401">
    <property type="entry name" value="TctC"/>
    <property type="match status" value="1"/>
</dbReference>
<feature type="chain" id="PRO_5011786311" evidence="2">
    <location>
        <begin position="25"/>
        <end position="323"/>
    </location>
</feature>
<dbReference type="PIRSF" id="PIRSF017082">
    <property type="entry name" value="YflP"/>
    <property type="match status" value="1"/>
</dbReference>
<proteinExistence type="inferred from homology"/>
<feature type="signal peptide" evidence="2">
    <location>
        <begin position="1"/>
        <end position="24"/>
    </location>
</feature>